<dbReference type="GO" id="GO:0006974">
    <property type="term" value="P:DNA damage response"/>
    <property type="evidence" value="ECO:0007669"/>
    <property type="project" value="UniProtKB-ARBA"/>
</dbReference>
<dbReference type="InterPro" id="IPR006640">
    <property type="entry name" value="SprT-like_domain"/>
</dbReference>
<protein>
    <submittedName>
        <fullName evidence="3">SprT domain-containing protein</fullName>
    </submittedName>
</protein>
<dbReference type="SMART" id="SM00731">
    <property type="entry name" value="SprT"/>
    <property type="match status" value="1"/>
</dbReference>
<dbReference type="Proteomes" id="UP001331761">
    <property type="component" value="Unassembled WGS sequence"/>
</dbReference>
<gene>
    <name evidence="3" type="ORF">GCK32_008675</name>
</gene>
<evidence type="ECO:0000313" key="4">
    <source>
        <dbReference type="Proteomes" id="UP001331761"/>
    </source>
</evidence>
<evidence type="ECO:0000259" key="2">
    <source>
        <dbReference type="SMART" id="SM00731"/>
    </source>
</evidence>
<feature type="region of interest" description="Disordered" evidence="1">
    <location>
        <begin position="222"/>
        <end position="334"/>
    </location>
</feature>
<keyword evidence="4" id="KW-1185">Reference proteome</keyword>
<evidence type="ECO:0000256" key="1">
    <source>
        <dbReference type="SAM" id="MobiDB-lite"/>
    </source>
</evidence>
<organism evidence="3 4">
    <name type="scientific">Trichostrongylus colubriformis</name>
    <name type="common">Black scour worm</name>
    <dbReference type="NCBI Taxonomy" id="6319"/>
    <lineage>
        <taxon>Eukaryota</taxon>
        <taxon>Metazoa</taxon>
        <taxon>Ecdysozoa</taxon>
        <taxon>Nematoda</taxon>
        <taxon>Chromadorea</taxon>
        <taxon>Rhabditida</taxon>
        <taxon>Rhabditina</taxon>
        <taxon>Rhabditomorpha</taxon>
        <taxon>Strongyloidea</taxon>
        <taxon>Trichostrongylidae</taxon>
        <taxon>Trichostrongylus</taxon>
    </lineage>
</organism>
<feature type="compositionally biased region" description="Low complexity" evidence="1">
    <location>
        <begin position="292"/>
        <end position="304"/>
    </location>
</feature>
<name>A0AAN8FPE0_TRICO</name>
<reference evidence="3 4" key="1">
    <citation type="submission" date="2019-10" db="EMBL/GenBank/DDBJ databases">
        <title>Assembly and Annotation for the nematode Trichostrongylus colubriformis.</title>
        <authorList>
            <person name="Martin J."/>
        </authorList>
    </citation>
    <scope>NUCLEOTIDE SEQUENCE [LARGE SCALE GENOMIC DNA]</scope>
    <source>
        <strain evidence="3">G859</strain>
        <tissue evidence="3">Whole worm</tissue>
    </source>
</reference>
<feature type="compositionally biased region" description="Basic and acidic residues" evidence="1">
    <location>
        <begin position="269"/>
        <end position="289"/>
    </location>
</feature>
<sequence length="633" mass="71079">MEFFKNVNCSDHPLKARTEPPEFTEFLAILSRLSTLKSLVDETVRWGSWMLFSFSFGTMEEKAHSSAFCSSQPYRRIVVLDDSSASSILSDSQRGAVQSSSFLSDDREGEISFVDEAVSREAESEEEGCGNDCFAMSDDEYLTDDASFLSKSESDFSYGEEVVPSTAETVLPQRRAKVDLSGAKMTQRKKPNRTTTRAGKGILCSEESLSELEDCATAPSRALDGDIQLPSSNTPEKVKEESRREKSFVRAVTRSDDTDSSSSDNFESYLKKLREDPAKKKEEDRKNGGHNDSSFIVSDSDVSSATISEVESSDESLSPSDNDDGQGRSQKQKLISSIKDSFNSPSVLSKAKKQVLDADEHFLMSLSANYTGQRHPDAEIYVRKGIKNEKLRMELTSRLFDIFRKQCFKYELPEFLPVKWNNRLCKTAGMCRNMSDRTSWVELSPKVCSTPDRVRDTLIHELCHAAVWILDGRRKEGHGPLWKKWAAQCMQRFPSLPVIARCHDYDIEAKFIYECGGCGQKVKRHSKSLNIDKKICGICKCRFTLQVRTTKKGTAADDSSELNPFAKFVKENYGKYKGPGVQHGQVMRILAQLYKERTSLNDSAKNTAPKEPLDMSVTECPESLDMSVLSIHD</sequence>
<feature type="domain" description="SprT-like" evidence="2">
    <location>
        <begin position="393"/>
        <end position="546"/>
    </location>
</feature>
<dbReference type="AlphaFoldDB" id="A0AAN8FPE0"/>
<dbReference type="PANTHER" id="PTHR23099:SF0">
    <property type="entry name" value="GERM CELL NUCLEAR ACIDIC PROTEIN"/>
    <property type="match status" value="1"/>
</dbReference>
<evidence type="ECO:0000313" key="3">
    <source>
        <dbReference type="EMBL" id="KAK5982582.1"/>
    </source>
</evidence>
<comment type="caution">
    <text evidence="3">The sequence shown here is derived from an EMBL/GenBank/DDBJ whole genome shotgun (WGS) entry which is preliminary data.</text>
</comment>
<dbReference type="EMBL" id="WIXE01004938">
    <property type="protein sequence ID" value="KAK5982582.1"/>
    <property type="molecule type" value="Genomic_DNA"/>
</dbReference>
<accession>A0AAN8FPE0</accession>
<dbReference type="PANTHER" id="PTHR23099">
    <property type="entry name" value="TRANSCRIPTIONAL REGULATOR"/>
    <property type="match status" value="1"/>
</dbReference>
<feature type="compositionally biased region" description="Polar residues" evidence="1">
    <location>
        <begin position="305"/>
        <end position="320"/>
    </location>
</feature>
<dbReference type="Pfam" id="PF10263">
    <property type="entry name" value="SprT-like"/>
    <property type="match status" value="1"/>
</dbReference>
<proteinExistence type="predicted"/>
<feature type="compositionally biased region" description="Basic and acidic residues" evidence="1">
    <location>
        <begin position="236"/>
        <end position="257"/>
    </location>
</feature>
<dbReference type="GO" id="GO:0005634">
    <property type="term" value="C:nucleus"/>
    <property type="evidence" value="ECO:0007669"/>
    <property type="project" value="TreeGrafter"/>
</dbReference>